<dbReference type="Pfam" id="PF03232">
    <property type="entry name" value="COQ7"/>
    <property type="match status" value="1"/>
</dbReference>
<dbReference type="AlphaFoldDB" id="A0A3G2S3E6"/>
<dbReference type="EC" id="1.14.99.60" evidence="8"/>
<evidence type="ECO:0000256" key="5">
    <source>
        <dbReference type="ARBA" id="ARBA00023004"/>
    </source>
</evidence>
<keyword evidence="8" id="KW-0496">Mitochondrion</keyword>
<feature type="binding site" evidence="8">
    <location>
        <position position="209"/>
    </location>
    <ligand>
        <name>Fe cation</name>
        <dbReference type="ChEBI" id="CHEBI:24875"/>
        <label>2</label>
    </ligand>
</feature>
<dbReference type="SUPFAM" id="SSF47240">
    <property type="entry name" value="Ferritin-like"/>
    <property type="match status" value="1"/>
</dbReference>
<dbReference type="EMBL" id="CP033148">
    <property type="protein sequence ID" value="AYO41678.1"/>
    <property type="molecule type" value="Genomic_DNA"/>
</dbReference>
<comment type="cofactor">
    <cofactor evidence="8">
        <name>Fe cation</name>
        <dbReference type="ChEBI" id="CHEBI:24875"/>
    </cofactor>
    <text evidence="8">Binds 2 iron ions per subunit.</text>
</comment>
<keyword evidence="7 8" id="KW-0472">Membrane</keyword>
<feature type="binding site" evidence="8">
    <location>
        <position position="212"/>
    </location>
    <ligand>
        <name>Fe cation</name>
        <dbReference type="ChEBI" id="CHEBI:24875"/>
        <label>2</label>
    </ligand>
</feature>
<keyword evidence="4 8" id="KW-0560">Oxidoreductase</keyword>
<dbReference type="GO" id="GO:0031314">
    <property type="term" value="C:extrinsic component of mitochondrial inner membrane"/>
    <property type="evidence" value="ECO:0007669"/>
    <property type="project" value="UniProtKB-UniRule"/>
</dbReference>
<protein>
    <recommendedName>
        <fullName evidence="8">5-demethoxyubiquinone hydroxylase, mitochondrial</fullName>
        <shortName evidence="8">DMQ hydroxylase</shortName>
        <ecNumber evidence="8">1.14.99.60</ecNumber>
    </recommendedName>
    <alternativeName>
        <fullName evidence="8">Ubiquinone biosynthesis monooxygenase COQ7</fullName>
    </alternativeName>
</protein>
<dbReference type="InterPro" id="IPR009078">
    <property type="entry name" value="Ferritin-like_SF"/>
</dbReference>
<sequence>MLRLVWRVPRSGWRSIPSSMRHFQTENLASDAFTKASANHAERLAKSKRFIAALSPADRRVVASMLRVDHAGEIAANTIYEAQADVFGFLGKQATKKLMLEMWDNERKHLASACAMLDEYNTRPSALTPVWALAGRILGGATALMGEKSAMACTEAVETVIGEHYDDQLLHLEHIRETLSREYQGKQAEELKEILTLLRNVLMEFRDDELEHLDTAVEHDSQQAPAHALLAAVVEYGCKGAIEIAKRI</sequence>
<comment type="similarity">
    <text evidence="8">Belongs to the COQ7 family.</text>
</comment>
<dbReference type="GO" id="GO:0008682">
    <property type="term" value="F:3-demethoxyubiquinol 3-hydroxylase activity"/>
    <property type="evidence" value="ECO:0007669"/>
    <property type="project" value="UniProtKB-EC"/>
</dbReference>
<keyword evidence="2 8" id="KW-0831">Ubiquinone biosynthesis</keyword>
<feature type="binding site" evidence="8">
    <location>
        <position position="106"/>
    </location>
    <ligand>
        <name>Fe cation</name>
        <dbReference type="ChEBI" id="CHEBI:24875"/>
        <label>2</label>
    </ligand>
</feature>
<dbReference type="InterPro" id="IPR011566">
    <property type="entry name" value="Ubq_synth_Coq7"/>
</dbReference>
<feature type="binding site" evidence="8">
    <location>
        <position position="106"/>
    </location>
    <ligand>
        <name>Fe cation</name>
        <dbReference type="ChEBI" id="CHEBI:24875"/>
        <label>1</label>
    </ligand>
</feature>
<dbReference type="VEuPathDB" id="FungiDB:DNF11_0728"/>
<feature type="binding site" evidence="8">
    <location>
        <position position="209"/>
    </location>
    <ligand>
        <name>Fe cation</name>
        <dbReference type="ChEBI" id="CHEBI:24875"/>
        <label>1</label>
    </ligand>
</feature>
<dbReference type="GO" id="GO:0046872">
    <property type="term" value="F:metal ion binding"/>
    <property type="evidence" value="ECO:0007669"/>
    <property type="project" value="UniProtKB-KW"/>
</dbReference>
<feature type="binding site" evidence="8">
    <location>
        <position position="109"/>
    </location>
    <ligand>
        <name>Fe cation</name>
        <dbReference type="ChEBI" id="CHEBI:24875"/>
        <label>1</label>
    </ligand>
</feature>
<evidence type="ECO:0000256" key="3">
    <source>
        <dbReference type="ARBA" id="ARBA00022723"/>
    </source>
</evidence>
<evidence type="ECO:0000313" key="10">
    <source>
        <dbReference type="Proteomes" id="UP000269793"/>
    </source>
</evidence>
<dbReference type="STRING" id="425264.A0A3G2S3E6"/>
<organism evidence="9 10">
    <name type="scientific">Malassezia restricta (strain ATCC 96810 / NBRC 103918 / CBS 7877)</name>
    <name type="common">Seborrheic dermatitis infection agent</name>
    <dbReference type="NCBI Taxonomy" id="425264"/>
    <lineage>
        <taxon>Eukaryota</taxon>
        <taxon>Fungi</taxon>
        <taxon>Dikarya</taxon>
        <taxon>Basidiomycota</taxon>
        <taxon>Ustilaginomycotina</taxon>
        <taxon>Malasseziomycetes</taxon>
        <taxon>Malasseziales</taxon>
        <taxon>Malasseziaceae</taxon>
        <taxon>Malassezia</taxon>
    </lineage>
</organism>
<comment type="subunit">
    <text evidence="8">Component of a multi-subunit COQ enzyme complex, composed of at least COQ3, COQ4, COQ5, COQ6, COQ7 and COQ9.</text>
</comment>
<keyword evidence="10" id="KW-1185">Reference proteome</keyword>
<dbReference type="GO" id="GO:0006744">
    <property type="term" value="P:ubiquinone biosynthetic process"/>
    <property type="evidence" value="ECO:0007669"/>
    <property type="project" value="UniProtKB-UniRule"/>
</dbReference>
<comment type="catalytic activity">
    <reaction evidence="8">
        <text>a 5-methoxy-2-methyl-3-(all-trans-polyprenyl)benzene-1,4-diol + AH2 + O2 = a 3-demethylubiquinol + A + H2O</text>
        <dbReference type="Rhea" id="RHEA:50908"/>
        <dbReference type="Rhea" id="RHEA-COMP:10859"/>
        <dbReference type="Rhea" id="RHEA-COMP:10914"/>
        <dbReference type="ChEBI" id="CHEBI:13193"/>
        <dbReference type="ChEBI" id="CHEBI:15377"/>
        <dbReference type="ChEBI" id="CHEBI:15379"/>
        <dbReference type="ChEBI" id="CHEBI:17499"/>
        <dbReference type="ChEBI" id="CHEBI:84167"/>
        <dbReference type="ChEBI" id="CHEBI:84422"/>
        <dbReference type="EC" id="1.14.99.60"/>
    </reaction>
</comment>
<evidence type="ECO:0000313" key="9">
    <source>
        <dbReference type="EMBL" id="AYO41678.1"/>
    </source>
</evidence>
<keyword evidence="3 8" id="KW-0479">Metal-binding</keyword>
<keyword evidence="5 8" id="KW-0408">Iron</keyword>
<accession>A0A3G2S3E6</accession>
<dbReference type="CDD" id="cd01042">
    <property type="entry name" value="DMQH"/>
    <property type="match status" value="1"/>
</dbReference>
<evidence type="ECO:0000256" key="4">
    <source>
        <dbReference type="ARBA" id="ARBA00023002"/>
    </source>
</evidence>
<comment type="subcellular location">
    <subcellularLocation>
        <location evidence="8">Mitochondrion inner membrane</location>
        <topology evidence="8">Peripheral membrane protein</topology>
        <orientation evidence="8">Matrix side</orientation>
    </subcellularLocation>
</comment>
<dbReference type="PANTHER" id="PTHR11237:SF4">
    <property type="entry name" value="5-DEMETHOXYUBIQUINONE HYDROXYLASE, MITOCHONDRIAL"/>
    <property type="match status" value="1"/>
</dbReference>
<evidence type="ECO:0000256" key="6">
    <source>
        <dbReference type="ARBA" id="ARBA00023033"/>
    </source>
</evidence>
<comment type="function">
    <text evidence="8">Catalyzes the hydroxylation of 2-polyprenyl-3-methyl-6-methoxy-1,4-benzoquinol (DMQH2) during ubiquinone biosynthesis. Has also a structural role in the COQ enzyme complex, stabilizing other COQ polypeptides.</text>
</comment>
<evidence type="ECO:0000256" key="2">
    <source>
        <dbReference type="ARBA" id="ARBA00022688"/>
    </source>
</evidence>
<keyword evidence="9" id="KW-0830">Ubiquinone</keyword>
<dbReference type="GO" id="GO:0016709">
    <property type="term" value="F:oxidoreductase activity, acting on paired donors, with incorporation or reduction of molecular oxygen, NAD(P)H as one donor, and incorporation of one atom of oxygen"/>
    <property type="evidence" value="ECO:0007669"/>
    <property type="project" value="UniProtKB-UniRule"/>
</dbReference>
<comment type="pathway">
    <text evidence="1 8">Cofactor biosynthesis; ubiquinone biosynthesis.</text>
</comment>
<feature type="binding site" evidence="8">
    <location>
        <position position="158"/>
    </location>
    <ligand>
        <name>Fe cation</name>
        <dbReference type="ChEBI" id="CHEBI:24875"/>
        <label>2</label>
    </ligand>
</feature>
<name>A0A3G2S3E6_MALR7</name>
<dbReference type="HAMAP" id="MF_01658">
    <property type="entry name" value="COQ7"/>
    <property type="match status" value="1"/>
</dbReference>
<gene>
    <name evidence="9" type="primary">coq7</name>
    <name evidence="8" type="synonym">COQ7</name>
    <name evidence="9" type="ORF">DNF11_0728</name>
</gene>
<keyword evidence="6 8" id="KW-0503">Monooxygenase</keyword>
<dbReference type="PANTHER" id="PTHR11237">
    <property type="entry name" value="COENZYME Q10 BIOSYNTHESIS PROTEIN 7"/>
    <property type="match status" value="1"/>
</dbReference>
<reference evidence="9 10" key="1">
    <citation type="submission" date="2018-10" db="EMBL/GenBank/DDBJ databases">
        <title>Complete genome sequence of Malassezia restricta CBS 7877.</title>
        <authorList>
            <person name="Morand S.C."/>
            <person name="Bertignac M."/>
            <person name="Iltis A."/>
            <person name="Kolder I."/>
            <person name="Pirovano W."/>
            <person name="Jourdain R."/>
            <person name="Clavaud C."/>
        </authorList>
    </citation>
    <scope>NUCLEOTIDE SEQUENCE [LARGE SCALE GENOMIC DNA]</scope>
    <source>
        <strain evidence="9 10">CBS 7877</strain>
    </source>
</reference>
<dbReference type="OrthoDB" id="275371at2759"/>
<dbReference type="Proteomes" id="UP000269793">
    <property type="component" value="Chromosome I"/>
</dbReference>
<evidence type="ECO:0000256" key="8">
    <source>
        <dbReference type="HAMAP-Rule" id="MF_03194"/>
    </source>
</evidence>
<evidence type="ECO:0000256" key="7">
    <source>
        <dbReference type="ARBA" id="ARBA00023136"/>
    </source>
</evidence>
<keyword evidence="8" id="KW-0999">Mitochondrion inner membrane</keyword>
<evidence type="ECO:0000256" key="1">
    <source>
        <dbReference type="ARBA" id="ARBA00004749"/>
    </source>
</evidence>
<dbReference type="UniPathway" id="UPA00232"/>
<feature type="binding site" evidence="8">
    <location>
        <position position="73"/>
    </location>
    <ligand>
        <name>Fe cation</name>
        <dbReference type="ChEBI" id="CHEBI:24875"/>
        <label>1</label>
    </ligand>
</feature>
<proteinExistence type="inferred from homology"/>